<dbReference type="AlphaFoldDB" id="A0A811S3X0"/>
<dbReference type="InterPro" id="IPR050425">
    <property type="entry name" value="NAD(P)_dehydrat-like"/>
</dbReference>
<dbReference type="InterPro" id="IPR001509">
    <property type="entry name" value="Epimerase_deHydtase"/>
</dbReference>
<feature type="domain" description="NAD-dependent epimerase/dehydratase" evidence="2">
    <location>
        <begin position="14"/>
        <end position="271"/>
    </location>
</feature>
<evidence type="ECO:0000313" key="3">
    <source>
        <dbReference type="EMBL" id="CAD6336041.1"/>
    </source>
</evidence>
<protein>
    <recommendedName>
        <fullName evidence="2">NAD-dependent epimerase/dehydratase domain-containing protein</fullName>
    </recommendedName>
</protein>
<evidence type="ECO:0000259" key="2">
    <source>
        <dbReference type="Pfam" id="PF01370"/>
    </source>
</evidence>
<name>A0A811S3X0_9POAL</name>
<dbReference type="SUPFAM" id="SSF51735">
    <property type="entry name" value="NAD(P)-binding Rossmann-fold domains"/>
    <property type="match status" value="1"/>
</dbReference>
<dbReference type="PANTHER" id="PTHR10366">
    <property type="entry name" value="NAD DEPENDENT EPIMERASE/DEHYDRATASE"/>
    <property type="match status" value="1"/>
</dbReference>
<sequence length="357" mass="38763">MEKNKNSSSNGVRVCVTGGAGFIGSWLVKKLLERGYTVHATLRNIGDEEKSGLLRRLVPGAAESGRLVVFEADLYDAATFAPAIAGCQFVFLVATPFQHDATSAKYKSTAEAAQDAARVILRQCADSETVKRVIHTGTMATCSPLKEDSTGFKDAVDESCWTPLDVDYPLRDPQFHVRVHPFQAAVGEALLAYNAAESPAFEVVTVPCPVVAGDTLQGRTTVALESATSPVTRDARHFGALRMLQRLMGSVPLAHVDDVCNALVFCMERPSMAGRFLCAAAYPTVDEIVGHFAAKYPHLDLLRETELGLPSVQAHSNRLGELGFRYKYGMEEILDGSVDCAVRFGRLDASKFSMQER</sequence>
<dbReference type="PANTHER" id="PTHR10366:SF746">
    <property type="entry name" value="OS06G0651100 PROTEIN"/>
    <property type="match status" value="1"/>
</dbReference>
<comment type="caution">
    <text evidence="3">The sequence shown here is derived from an EMBL/GenBank/DDBJ whole genome shotgun (WGS) entry which is preliminary data.</text>
</comment>
<dbReference type="FunFam" id="3.40.50.720:FF:000085">
    <property type="entry name" value="Dihydroflavonol reductase"/>
    <property type="match status" value="1"/>
</dbReference>
<keyword evidence="4" id="KW-1185">Reference proteome</keyword>
<gene>
    <name evidence="3" type="ORF">NCGR_LOCUS60139</name>
</gene>
<dbReference type="Proteomes" id="UP000604825">
    <property type="component" value="Unassembled WGS sequence"/>
</dbReference>
<dbReference type="Gene3D" id="3.40.50.720">
    <property type="entry name" value="NAD(P)-binding Rossmann-like Domain"/>
    <property type="match status" value="1"/>
</dbReference>
<proteinExistence type="predicted"/>
<dbReference type="OrthoDB" id="2735536at2759"/>
<dbReference type="InterPro" id="IPR036291">
    <property type="entry name" value="NAD(P)-bd_dom_sf"/>
</dbReference>
<reference evidence="3" key="1">
    <citation type="submission" date="2020-10" db="EMBL/GenBank/DDBJ databases">
        <authorList>
            <person name="Han B."/>
            <person name="Lu T."/>
            <person name="Zhao Q."/>
            <person name="Huang X."/>
            <person name="Zhao Y."/>
        </authorList>
    </citation>
    <scope>NUCLEOTIDE SEQUENCE</scope>
</reference>
<dbReference type="GO" id="GO:0016616">
    <property type="term" value="F:oxidoreductase activity, acting on the CH-OH group of donors, NAD or NADP as acceptor"/>
    <property type="evidence" value="ECO:0007669"/>
    <property type="project" value="TreeGrafter"/>
</dbReference>
<dbReference type="EMBL" id="CAJGYO010000018">
    <property type="protein sequence ID" value="CAD6336041.1"/>
    <property type="molecule type" value="Genomic_DNA"/>
</dbReference>
<evidence type="ECO:0000313" key="4">
    <source>
        <dbReference type="Proteomes" id="UP000604825"/>
    </source>
</evidence>
<organism evidence="3 4">
    <name type="scientific">Miscanthus lutarioriparius</name>
    <dbReference type="NCBI Taxonomy" id="422564"/>
    <lineage>
        <taxon>Eukaryota</taxon>
        <taxon>Viridiplantae</taxon>
        <taxon>Streptophyta</taxon>
        <taxon>Embryophyta</taxon>
        <taxon>Tracheophyta</taxon>
        <taxon>Spermatophyta</taxon>
        <taxon>Magnoliopsida</taxon>
        <taxon>Liliopsida</taxon>
        <taxon>Poales</taxon>
        <taxon>Poaceae</taxon>
        <taxon>PACMAD clade</taxon>
        <taxon>Panicoideae</taxon>
        <taxon>Andropogonodae</taxon>
        <taxon>Andropogoneae</taxon>
        <taxon>Saccharinae</taxon>
        <taxon>Miscanthus</taxon>
    </lineage>
</organism>
<dbReference type="Pfam" id="PF01370">
    <property type="entry name" value="Epimerase"/>
    <property type="match status" value="1"/>
</dbReference>
<accession>A0A811S3X0</accession>
<evidence type="ECO:0000256" key="1">
    <source>
        <dbReference type="ARBA" id="ARBA00023002"/>
    </source>
</evidence>
<keyword evidence="1" id="KW-0560">Oxidoreductase</keyword>